<dbReference type="EMBL" id="AMCI01002709">
    <property type="protein sequence ID" value="EJX02040.1"/>
    <property type="molecule type" value="Genomic_DNA"/>
</dbReference>
<gene>
    <name evidence="1" type="ORF">EVA_09857</name>
</gene>
<reference evidence="1" key="1">
    <citation type="journal article" date="2012" name="PLoS ONE">
        <title>Gene sets for utilization of primary and secondary nutrition supplies in the distal gut of endangered iberian lynx.</title>
        <authorList>
            <person name="Alcaide M."/>
            <person name="Messina E."/>
            <person name="Richter M."/>
            <person name="Bargiela R."/>
            <person name="Peplies J."/>
            <person name="Huws S.A."/>
            <person name="Newbold C.J."/>
            <person name="Golyshin P.N."/>
            <person name="Simon M.A."/>
            <person name="Lopez G."/>
            <person name="Yakimov M.M."/>
            <person name="Ferrer M."/>
        </authorList>
    </citation>
    <scope>NUCLEOTIDE SEQUENCE</scope>
</reference>
<evidence type="ECO:0000313" key="1">
    <source>
        <dbReference type="EMBL" id="EJX02040.1"/>
    </source>
</evidence>
<name>J9GPY7_9ZZZZ</name>
<organism evidence="1">
    <name type="scientific">gut metagenome</name>
    <dbReference type="NCBI Taxonomy" id="749906"/>
    <lineage>
        <taxon>unclassified sequences</taxon>
        <taxon>metagenomes</taxon>
        <taxon>organismal metagenomes</taxon>
    </lineage>
</organism>
<accession>J9GPY7</accession>
<comment type="caution">
    <text evidence="1">The sequence shown here is derived from an EMBL/GenBank/DDBJ whole genome shotgun (WGS) entry which is preliminary data.</text>
</comment>
<sequence>MKNSYINKFKYGFLGASVLLGTVACSEDHFDVKDPSSNGSGSTIWKSIQSNPDLSEVADVLSKTRVMKDEKDKKSTLTYDKWLDASDELAAWLPTNDNFDPQPYHNKLAEAERLKAIPDSLAAGLRLEYQVVKQFVNNHIALFNSGASLTQPKVRMLNSKNTAFNLAEGTFGGVKFNPALTTHNSNGVLYVLESEVPFRHNIYDYMSSSSRFSTVFGIITNPMYDKNVFSPSASLEGAMNEKGEMVYVDSVFINTNEILNRSNALIKSEDSIYVAFIPDNEAYKQTYKALEPLFEYGKSYNYDWQDGKFNKTGGNALKFNVDSLVAVSTQSTLLQSMFFNPSSFEGVDKTDSAALINHIMTADSLITTNGVVFYNKNKGGINPMFDGLTPVKASNGYVFVPSENRIDPAYSFMGRTEISPRFITAKLQNCKSENGEVINLTIENWQKDSVEGEVENDQYMFYEYNGNMSLKFKILGLPSGHYKISAQMLPNRINYYNANKDDEGNQKPEDPRFSATLTDDASKRFGKTVNNIHVPQDRVANVVLFDDVYVDKSYAILPDGYESFAILEIKMSAKDHKDGGCPKG</sequence>
<dbReference type="PROSITE" id="PS51257">
    <property type="entry name" value="PROKAR_LIPOPROTEIN"/>
    <property type="match status" value="1"/>
</dbReference>
<protein>
    <submittedName>
        <fullName evidence="1">Fasciclin domain protein</fullName>
    </submittedName>
</protein>
<dbReference type="AlphaFoldDB" id="J9GPY7"/>
<feature type="non-terminal residue" evidence="1">
    <location>
        <position position="584"/>
    </location>
</feature>
<proteinExistence type="predicted"/>